<feature type="domain" description="PRD" evidence="2">
    <location>
        <begin position="65"/>
        <end position="170"/>
    </location>
</feature>
<dbReference type="SMART" id="SM01061">
    <property type="entry name" value="CAT_RBD"/>
    <property type="match status" value="1"/>
</dbReference>
<organism evidence="3 4">
    <name type="scientific">Paenibacillus riograndensis SBR5</name>
    <dbReference type="NCBI Taxonomy" id="1073571"/>
    <lineage>
        <taxon>Bacteria</taxon>
        <taxon>Bacillati</taxon>
        <taxon>Bacillota</taxon>
        <taxon>Bacilli</taxon>
        <taxon>Bacillales</taxon>
        <taxon>Paenibacillaceae</taxon>
        <taxon>Paenibacillus</taxon>
        <taxon>Paenibacillus sonchi group</taxon>
    </lineage>
</organism>
<accession>A0A0E4CW49</accession>
<evidence type="ECO:0000313" key="3">
    <source>
        <dbReference type="EMBL" id="CQR54870.1"/>
    </source>
</evidence>
<dbReference type="Gene3D" id="2.30.24.10">
    <property type="entry name" value="CAT RNA-binding domain"/>
    <property type="match status" value="1"/>
</dbReference>
<dbReference type="KEGG" id="pri:PRIO_2464"/>
<evidence type="ECO:0000313" key="4">
    <source>
        <dbReference type="Proteomes" id="UP000033163"/>
    </source>
</evidence>
<feature type="domain" description="PRD" evidence="2">
    <location>
        <begin position="173"/>
        <end position="278"/>
    </location>
</feature>
<dbReference type="SUPFAM" id="SSF50151">
    <property type="entry name" value="SacY-like RNA-binding domain"/>
    <property type="match status" value="1"/>
</dbReference>
<dbReference type="HOGENOM" id="CLU_078802_0_0_9"/>
<evidence type="ECO:0000256" key="1">
    <source>
        <dbReference type="ARBA" id="ARBA00022737"/>
    </source>
</evidence>
<dbReference type="PATRIC" id="fig|1073571.4.peg.2626"/>
<dbReference type="SUPFAM" id="SSF63520">
    <property type="entry name" value="PTS-regulatory domain, PRD"/>
    <property type="match status" value="2"/>
</dbReference>
<sequence>MIIQKIFNNNAIVAKDSQRQELVVMGRGIGFKKNMGDEVEKELIEKVFILKQKEASEKFKLLLEDVPSEYVSLCYDIIEYGKNMLGVPLSDYIYVTLTDHIFNTFKMHDDGIRNPNPLLWEIKKIYPKEFAVGLKALEFIEDSAGKKLPEDEAGNIALHLINAQLSSSNSRTSDVAGQTQKIQDILNIIKYTYNNNLDEQSISFERFITHLRFFFQRIHQKKKMELEDDFLLRQVKAKYKKAYSCMLKIEKYLNTGLSDEEKLYLTIHVHRVTERQTE</sequence>
<dbReference type="InterPro" id="IPR004341">
    <property type="entry name" value="CAT_RNA-bd_dom"/>
</dbReference>
<dbReference type="GO" id="GO:0003723">
    <property type="term" value="F:RNA binding"/>
    <property type="evidence" value="ECO:0007669"/>
    <property type="project" value="InterPro"/>
</dbReference>
<evidence type="ECO:0000259" key="2">
    <source>
        <dbReference type="PROSITE" id="PS51372"/>
    </source>
</evidence>
<dbReference type="InterPro" id="IPR036650">
    <property type="entry name" value="CAT_RNA-bd_dom_sf"/>
</dbReference>
<protein>
    <submittedName>
        <fullName evidence="3">Transcription antiterminator LicT</fullName>
    </submittedName>
</protein>
<dbReference type="Gene3D" id="1.10.1790.10">
    <property type="entry name" value="PRD domain"/>
    <property type="match status" value="2"/>
</dbReference>
<reference evidence="4" key="1">
    <citation type="submission" date="2015-03" db="EMBL/GenBank/DDBJ databases">
        <authorList>
            <person name="Wibberg D."/>
        </authorList>
    </citation>
    <scope>NUCLEOTIDE SEQUENCE [LARGE SCALE GENOMIC DNA]</scope>
</reference>
<dbReference type="PROSITE" id="PS51372">
    <property type="entry name" value="PRD_2"/>
    <property type="match status" value="2"/>
</dbReference>
<dbReference type="PANTHER" id="PTHR30185:SF15">
    <property type="entry name" value="CRYPTIC BETA-GLUCOSIDE BGL OPERON ANTITERMINATOR"/>
    <property type="match status" value="1"/>
</dbReference>
<dbReference type="Pfam" id="PF00874">
    <property type="entry name" value="PRD"/>
    <property type="match status" value="2"/>
</dbReference>
<gene>
    <name evidence="3" type="primary">licT3</name>
    <name evidence="3" type="ORF">PRIO_2464</name>
</gene>
<dbReference type="EMBL" id="LN831776">
    <property type="protein sequence ID" value="CQR54870.1"/>
    <property type="molecule type" value="Genomic_DNA"/>
</dbReference>
<dbReference type="InterPro" id="IPR050661">
    <property type="entry name" value="BglG_antiterminators"/>
</dbReference>
<dbReference type="NCBIfam" id="NF046042">
    <property type="entry name" value="LicT"/>
    <property type="match status" value="1"/>
</dbReference>
<dbReference type="Pfam" id="PF03123">
    <property type="entry name" value="CAT_RBD"/>
    <property type="match status" value="1"/>
</dbReference>
<dbReference type="RefSeq" id="WP_020428452.1">
    <property type="nucleotide sequence ID" value="NZ_AGBD01000643.1"/>
</dbReference>
<dbReference type="Proteomes" id="UP000033163">
    <property type="component" value="Chromosome I"/>
</dbReference>
<dbReference type="InterPro" id="IPR011608">
    <property type="entry name" value="PRD"/>
</dbReference>
<dbReference type="PANTHER" id="PTHR30185">
    <property type="entry name" value="CRYPTIC BETA-GLUCOSIDE BGL OPERON ANTITERMINATOR"/>
    <property type="match status" value="1"/>
</dbReference>
<keyword evidence="1" id="KW-0677">Repeat</keyword>
<dbReference type="AlphaFoldDB" id="A0A0E4CW49"/>
<dbReference type="InterPro" id="IPR036634">
    <property type="entry name" value="PRD_sf"/>
</dbReference>
<proteinExistence type="predicted"/>
<dbReference type="GO" id="GO:0006355">
    <property type="term" value="P:regulation of DNA-templated transcription"/>
    <property type="evidence" value="ECO:0007669"/>
    <property type="project" value="InterPro"/>
</dbReference>
<name>A0A0E4CW49_9BACL</name>